<evidence type="ECO:0000313" key="2">
    <source>
        <dbReference type="EMBL" id="KAH0859628.1"/>
    </source>
</evidence>
<protein>
    <submittedName>
        <fullName evidence="2">Uncharacterized protein</fullName>
    </submittedName>
</protein>
<evidence type="ECO:0000256" key="1">
    <source>
        <dbReference type="SAM" id="MobiDB-lite"/>
    </source>
</evidence>
<dbReference type="InterPro" id="IPR012340">
    <property type="entry name" value="NA-bd_OB-fold"/>
</dbReference>
<dbReference type="EMBL" id="JAGKQM010000019">
    <property type="protein sequence ID" value="KAH0859628.1"/>
    <property type="molecule type" value="Genomic_DNA"/>
</dbReference>
<evidence type="ECO:0000313" key="3">
    <source>
        <dbReference type="Proteomes" id="UP000824890"/>
    </source>
</evidence>
<feature type="compositionally biased region" description="Basic and acidic residues" evidence="1">
    <location>
        <begin position="206"/>
        <end position="218"/>
    </location>
</feature>
<dbReference type="Gene3D" id="2.40.50.140">
    <property type="entry name" value="Nucleic acid-binding proteins"/>
    <property type="match status" value="1"/>
</dbReference>
<accession>A0ABQ7XUL4</accession>
<feature type="region of interest" description="Disordered" evidence="1">
    <location>
        <begin position="202"/>
        <end position="226"/>
    </location>
</feature>
<name>A0ABQ7XUL4_BRANA</name>
<keyword evidence="3" id="KW-1185">Reference proteome</keyword>
<organism evidence="2 3">
    <name type="scientific">Brassica napus</name>
    <name type="common">Rape</name>
    <dbReference type="NCBI Taxonomy" id="3708"/>
    <lineage>
        <taxon>Eukaryota</taxon>
        <taxon>Viridiplantae</taxon>
        <taxon>Streptophyta</taxon>
        <taxon>Embryophyta</taxon>
        <taxon>Tracheophyta</taxon>
        <taxon>Spermatophyta</taxon>
        <taxon>Magnoliopsida</taxon>
        <taxon>eudicotyledons</taxon>
        <taxon>Gunneridae</taxon>
        <taxon>Pentapetalae</taxon>
        <taxon>rosids</taxon>
        <taxon>malvids</taxon>
        <taxon>Brassicales</taxon>
        <taxon>Brassicaceae</taxon>
        <taxon>Brassiceae</taxon>
        <taxon>Brassica</taxon>
    </lineage>
</organism>
<comment type="caution">
    <text evidence="2">The sequence shown here is derived from an EMBL/GenBank/DDBJ whole genome shotgun (WGS) entry which is preliminary data.</text>
</comment>
<sequence>MAKVQRAIPLEKWGVIENVQMNPAGGKYRTTRHPYKMAISDETVIRGSDLADDRIFLSLSNYESIEKQTKRGCLPYRVHDLGDIITVKAQGEDRKMVEFRLVDSHLSADHLQLATVEKSTGKKDEIKLISEIIDATQIEDPEILPEPIHNLVGKSFCFGVSINSENVTSGSDTLVLEVCSGDKEMVTTSSTMSSGVVLLLDSSSSEDPKTPYSKRKEDDADLPDLTSTSKKLCTKVIKQENAKTD</sequence>
<dbReference type="Proteomes" id="UP000824890">
    <property type="component" value="Unassembled WGS sequence"/>
</dbReference>
<proteinExistence type="predicted"/>
<gene>
    <name evidence="2" type="ORF">HID58_087889</name>
</gene>
<reference evidence="2 3" key="1">
    <citation type="submission" date="2021-05" db="EMBL/GenBank/DDBJ databases">
        <title>Genome Assembly of Synthetic Allotetraploid Brassica napus Reveals Homoeologous Exchanges between Subgenomes.</title>
        <authorList>
            <person name="Davis J.T."/>
        </authorList>
    </citation>
    <scope>NUCLEOTIDE SEQUENCE [LARGE SCALE GENOMIC DNA]</scope>
    <source>
        <strain evidence="3">cv. Da-Ae</strain>
        <tissue evidence="2">Seedling</tissue>
    </source>
</reference>